<protein>
    <submittedName>
        <fullName evidence="5">Expansin family protein</fullName>
    </submittedName>
</protein>
<organism evidence="5 6">
    <name type="scientific">Ephemerocybe angulata</name>
    <dbReference type="NCBI Taxonomy" id="980116"/>
    <lineage>
        <taxon>Eukaryota</taxon>
        <taxon>Fungi</taxon>
        <taxon>Dikarya</taxon>
        <taxon>Basidiomycota</taxon>
        <taxon>Agaricomycotina</taxon>
        <taxon>Agaricomycetes</taxon>
        <taxon>Agaricomycetidae</taxon>
        <taxon>Agaricales</taxon>
        <taxon>Agaricineae</taxon>
        <taxon>Psathyrellaceae</taxon>
        <taxon>Ephemerocybe</taxon>
    </lineage>
</organism>
<accession>A0A8H6IGW6</accession>
<gene>
    <name evidence="5" type="ORF">DFP72DRAFT_1059045</name>
</gene>
<dbReference type="OrthoDB" id="406505at2759"/>
<keyword evidence="1 3" id="KW-0732">Signal</keyword>
<feature type="chain" id="PRO_5034082463" evidence="3">
    <location>
        <begin position="20"/>
        <end position="239"/>
    </location>
</feature>
<feature type="compositionally biased region" description="Low complexity" evidence="2">
    <location>
        <begin position="110"/>
        <end position="123"/>
    </location>
</feature>
<dbReference type="PANTHER" id="PTHR31836:SF24">
    <property type="entry name" value="RLPA-LIKE PROTEIN DOUBLE-PSI BETA-BARREL DOMAIN-CONTAINING PROTEIN"/>
    <property type="match status" value="1"/>
</dbReference>
<evidence type="ECO:0000313" key="5">
    <source>
        <dbReference type="EMBL" id="KAF6765253.1"/>
    </source>
</evidence>
<evidence type="ECO:0000256" key="3">
    <source>
        <dbReference type="SAM" id="SignalP"/>
    </source>
</evidence>
<dbReference type="CDD" id="cd22191">
    <property type="entry name" value="DPBB_RlpA_EXP_N-like"/>
    <property type="match status" value="1"/>
</dbReference>
<evidence type="ECO:0000256" key="2">
    <source>
        <dbReference type="SAM" id="MobiDB-lite"/>
    </source>
</evidence>
<feature type="compositionally biased region" description="Low complexity" evidence="2">
    <location>
        <begin position="84"/>
        <end position="94"/>
    </location>
</feature>
<sequence>MFPVAKFFAFAFAASSVSAIVVPRSTAPDNWSTEYLEKYDTYHARYLALGCHSKHDTDFFESCCHPLLANESLSNRPAQCTPLSSASPAPNSSSDNEEDCDEEDEEESPTAVAATAKKASAVVETPASSERTSATVNSGGYATYFYQNGVAGACGKVHSDSDMIAAIDGDRYGNMNAVSPQCNKQVKLTNSNNGKSVTVTIVDACPTCANSNSIDLSKGAFEKIAPLSDGMVPITWSYL</sequence>
<reference evidence="5 6" key="1">
    <citation type="submission" date="2020-07" db="EMBL/GenBank/DDBJ databases">
        <title>Comparative genomics of pyrophilous fungi reveals a link between fire events and developmental genes.</title>
        <authorList>
            <consortium name="DOE Joint Genome Institute"/>
            <person name="Steindorff A.S."/>
            <person name="Carver A."/>
            <person name="Calhoun S."/>
            <person name="Stillman K."/>
            <person name="Liu H."/>
            <person name="Lipzen A."/>
            <person name="Pangilinan J."/>
            <person name="Labutti K."/>
            <person name="Bruns T.D."/>
            <person name="Grigoriev I.V."/>
        </authorList>
    </citation>
    <scope>NUCLEOTIDE SEQUENCE [LARGE SCALE GENOMIC DNA]</scope>
    <source>
        <strain evidence="5 6">CBS 144469</strain>
    </source>
</reference>
<comment type="caution">
    <text evidence="5">The sequence shown here is derived from an EMBL/GenBank/DDBJ whole genome shotgun (WGS) entry which is preliminary data.</text>
</comment>
<dbReference type="PANTHER" id="PTHR31836">
    <property type="match status" value="1"/>
</dbReference>
<dbReference type="InterPro" id="IPR009009">
    <property type="entry name" value="RlpA-like_DPBB"/>
</dbReference>
<dbReference type="InterPro" id="IPR036908">
    <property type="entry name" value="RlpA-like_sf"/>
</dbReference>
<dbReference type="InterPro" id="IPR051477">
    <property type="entry name" value="Expansin_CellWall"/>
</dbReference>
<dbReference type="Proteomes" id="UP000521943">
    <property type="component" value="Unassembled WGS sequence"/>
</dbReference>
<dbReference type="Pfam" id="PF03330">
    <property type="entry name" value="DPBB_1"/>
    <property type="match status" value="1"/>
</dbReference>
<feature type="signal peptide" evidence="3">
    <location>
        <begin position="1"/>
        <end position="19"/>
    </location>
</feature>
<keyword evidence="6" id="KW-1185">Reference proteome</keyword>
<evidence type="ECO:0000313" key="6">
    <source>
        <dbReference type="Proteomes" id="UP000521943"/>
    </source>
</evidence>
<feature type="domain" description="RlpA-like protein double-psi beta-barrel" evidence="4">
    <location>
        <begin position="139"/>
        <end position="235"/>
    </location>
</feature>
<feature type="region of interest" description="Disordered" evidence="2">
    <location>
        <begin position="79"/>
        <end position="133"/>
    </location>
</feature>
<dbReference type="SUPFAM" id="SSF50685">
    <property type="entry name" value="Barwin-like endoglucanases"/>
    <property type="match status" value="1"/>
</dbReference>
<feature type="compositionally biased region" description="Acidic residues" evidence="2">
    <location>
        <begin position="95"/>
        <end position="108"/>
    </location>
</feature>
<proteinExistence type="predicted"/>
<evidence type="ECO:0000259" key="4">
    <source>
        <dbReference type="Pfam" id="PF03330"/>
    </source>
</evidence>
<dbReference type="EMBL" id="JACGCI010000003">
    <property type="protein sequence ID" value="KAF6765253.1"/>
    <property type="molecule type" value="Genomic_DNA"/>
</dbReference>
<name>A0A8H6IGW6_9AGAR</name>
<dbReference type="AlphaFoldDB" id="A0A8H6IGW6"/>
<evidence type="ECO:0000256" key="1">
    <source>
        <dbReference type="ARBA" id="ARBA00022729"/>
    </source>
</evidence>
<dbReference type="Gene3D" id="2.40.40.10">
    <property type="entry name" value="RlpA-like domain"/>
    <property type="match status" value="1"/>
</dbReference>